<evidence type="ECO:0000256" key="1">
    <source>
        <dbReference type="ARBA" id="ARBA00022723"/>
    </source>
</evidence>
<dbReference type="PANTHER" id="PTHR24403:SF67">
    <property type="entry name" value="FI01116P-RELATED"/>
    <property type="match status" value="1"/>
</dbReference>
<dbReference type="PANTHER" id="PTHR24403">
    <property type="entry name" value="ZINC FINGER PROTEIN"/>
    <property type="match status" value="1"/>
</dbReference>
<protein>
    <recommendedName>
        <fullName evidence="6">C2H2-type domain-containing protein</fullName>
    </recommendedName>
</protein>
<dbReference type="GO" id="GO:0005634">
    <property type="term" value="C:nucleus"/>
    <property type="evidence" value="ECO:0007669"/>
    <property type="project" value="TreeGrafter"/>
</dbReference>
<reference evidence="7" key="1">
    <citation type="journal article" date="2019" name="bioRxiv">
        <title>The Genome of the Zebra Mussel, Dreissena polymorpha: A Resource for Invasive Species Research.</title>
        <authorList>
            <person name="McCartney M.A."/>
            <person name="Auch B."/>
            <person name="Kono T."/>
            <person name="Mallez S."/>
            <person name="Zhang Y."/>
            <person name="Obille A."/>
            <person name="Becker A."/>
            <person name="Abrahante J.E."/>
            <person name="Garbe J."/>
            <person name="Badalamenti J.P."/>
            <person name="Herman A."/>
            <person name="Mangelson H."/>
            <person name="Liachko I."/>
            <person name="Sullivan S."/>
            <person name="Sone E.D."/>
            <person name="Koren S."/>
            <person name="Silverstein K.A.T."/>
            <person name="Beckman K.B."/>
            <person name="Gohl D.M."/>
        </authorList>
    </citation>
    <scope>NUCLEOTIDE SEQUENCE</scope>
    <source>
        <strain evidence="7">Duluth1</strain>
        <tissue evidence="7">Whole animal</tissue>
    </source>
</reference>
<reference evidence="7" key="2">
    <citation type="submission" date="2020-11" db="EMBL/GenBank/DDBJ databases">
        <authorList>
            <person name="McCartney M.A."/>
            <person name="Auch B."/>
            <person name="Kono T."/>
            <person name="Mallez S."/>
            <person name="Becker A."/>
            <person name="Gohl D.M."/>
            <person name="Silverstein K.A.T."/>
            <person name="Koren S."/>
            <person name="Bechman K.B."/>
            <person name="Herman A."/>
            <person name="Abrahante J.E."/>
            <person name="Garbe J."/>
        </authorList>
    </citation>
    <scope>NUCLEOTIDE SEQUENCE</scope>
    <source>
        <strain evidence="7">Duluth1</strain>
        <tissue evidence="7">Whole animal</tissue>
    </source>
</reference>
<dbReference type="Proteomes" id="UP000828390">
    <property type="component" value="Unassembled WGS sequence"/>
</dbReference>
<keyword evidence="3 5" id="KW-0863">Zinc-finger</keyword>
<evidence type="ECO:0000313" key="7">
    <source>
        <dbReference type="EMBL" id="KAH3897399.1"/>
    </source>
</evidence>
<dbReference type="Gene3D" id="3.30.160.60">
    <property type="entry name" value="Classic Zinc Finger"/>
    <property type="match status" value="2"/>
</dbReference>
<evidence type="ECO:0000256" key="3">
    <source>
        <dbReference type="ARBA" id="ARBA00022771"/>
    </source>
</evidence>
<gene>
    <name evidence="7" type="ORF">DPMN_021587</name>
</gene>
<evidence type="ECO:0000259" key="6">
    <source>
        <dbReference type="PROSITE" id="PS50157"/>
    </source>
</evidence>
<proteinExistence type="predicted"/>
<keyword evidence="4" id="KW-0862">Zinc</keyword>
<dbReference type="SMART" id="SM00355">
    <property type="entry name" value="ZnF_C2H2"/>
    <property type="match status" value="2"/>
</dbReference>
<evidence type="ECO:0000256" key="4">
    <source>
        <dbReference type="ARBA" id="ARBA00022833"/>
    </source>
</evidence>
<dbReference type="AlphaFoldDB" id="A0A9D4NNZ9"/>
<evidence type="ECO:0000256" key="2">
    <source>
        <dbReference type="ARBA" id="ARBA00022737"/>
    </source>
</evidence>
<keyword evidence="1" id="KW-0479">Metal-binding</keyword>
<feature type="domain" description="C2H2-type" evidence="6">
    <location>
        <begin position="2"/>
        <end position="29"/>
    </location>
</feature>
<evidence type="ECO:0000313" key="8">
    <source>
        <dbReference type="Proteomes" id="UP000828390"/>
    </source>
</evidence>
<dbReference type="GO" id="GO:0008270">
    <property type="term" value="F:zinc ion binding"/>
    <property type="evidence" value="ECO:0007669"/>
    <property type="project" value="UniProtKB-KW"/>
</dbReference>
<feature type="domain" description="C2H2-type" evidence="6">
    <location>
        <begin position="30"/>
        <end position="52"/>
    </location>
</feature>
<accession>A0A9D4NNZ9</accession>
<keyword evidence="8" id="KW-1185">Reference proteome</keyword>
<dbReference type="EMBL" id="JAIWYP010000001">
    <property type="protein sequence ID" value="KAH3897399.1"/>
    <property type="molecule type" value="Genomic_DNA"/>
</dbReference>
<dbReference type="Pfam" id="PF13894">
    <property type="entry name" value="zf-C2H2_4"/>
    <property type="match status" value="1"/>
</dbReference>
<dbReference type="InterPro" id="IPR013087">
    <property type="entry name" value="Znf_C2H2_type"/>
</dbReference>
<dbReference type="FunFam" id="3.30.160.60:FF:000100">
    <property type="entry name" value="Zinc finger 45-like"/>
    <property type="match status" value="1"/>
</dbReference>
<name>A0A9D4NNZ9_DREPO</name>
<dbReference type="PROSITE" id="PS00028">
    <property type="entry name" value="ZINC_FINGER_C2H2_1"/>
    <property type="match status" value="1"/>
</dbReference>
<dbReference type="PROSITE" id="PS50157">
    <property type="entry name" value="ZINC_FINGER_C2H2_2"/>
    <property type="match status" value="2"/>
</dbReference>
<dbReference type="GO" id="GO:0010468">
    <property type="term" value="P:regulation of gene expression"/>
    <property type="evidence" value="ECO:0007669"/>
    <property type="project" value="TreeGrafter"/>
</dbReference>
<evidence type="ECO:0000256" key="5">
    <source>
        <dbReference type="PROSITE-ProRule" id="PRU00042"/>
    </source>
</evidence>
<organism evidence="7 8">
    <name type="scientific">Dreissena polymorpha</name>
    <name type="common">Zebra mussel</name>
    <name type="synonym">Mytilus polymorpha</name>
    <dbReference type="NCBI Taxonomy" id="45954"/>
    <lineage>
        <taxon>Eukaryota</taxon>
        <taxon>Metazoa</taxon>
        <taxon>Spiralia</taxon>
        <taxon>Lophotrochozoa</taxon>
        <taxon>Mollusca</taxon>
        <taxon>Bivalvia</taxon>
        <taxon>Autobranchia</taxon>
        <taxon>Heteroconchia</taxon>
        <taxon>Euheterodonta</taxon>
        <taxon>Imparidentia</taxon>
        <taxon>Neoheterodontei</taxon>
        <taxon>Myida</taxon>
        <taxon>Dreissenoidea</taxon>
        <taxon>Dreissenidae</taxon>
        <taxon>Dreissena</taxon>
    </lineage>
</organism>
<sequence>MYHCPFCDLQIPSRSRLVEHLVKHTKEKPFRCSFCAAGFTRRDALNSHLPKHHAVIERLHTSRCSPPTHAMPVPPLR</sequence>
<dbReference type="InterPro" id="IPR036236">
    <property type="entry name" value="Znf_C2H2_sf"/>
</dbReference>
<comment type="caution">
    <text evidence="7">The sequence shown here is derived from an EMBL/GenBank/DDBJ whole genome shotgun (WGS) entry which is preliminary data.</text>
</comment>
<dbReference type="SUPFAM" id="SSF57667">
    <property type="entry name" value="beta-beta-alpha zinc fingers"/>
    <property type="match status" value="1"/>
</dbReference>
<dbReference type="InterPro" id="IPR050688">
    <property type="entry name" value="Zinc_finger/UBP_domain"/>
</dbReference>
<keyword evidence="2" id="KW-0677">Repeat</keyword>